<dbReference type="SUPFAM" id="SSF53474">
    <property type="entry name" value="alpha/beta-Hydrolases"/>
    <property type="match status" value="1"/>
</dbReference>
<keyword evidence="5" id="KW-0325">Glycoprotein</keyword>
<proteinExistence type="inferred from homology"/>
<dbReference type="PROSITE" id="PS51257">
    <property type="entry name" value="PROKAR_LIPOPROTEIN"/>
    <property type="match status" value="1"/>
</dbReference>
<feature type="signal peptide" evidence="7">
    <location>
        <begin position="1"/>
        <end position="20"/>
    </location>
</feature>
<evidence type="ECO:0000313" key="8">
    <source>
        <dbReference type="EMBL" id="KAL1617868.1"/>
    </source>
</evidence>
<dbReference type="InterPro" id="IPR029058">
    <property type="entry name" value="AB_hydrolase_fold"/>
</dbReference>
<feature type="compositionally biased region" description="Low complexity" evidence="6">
    <location>
        <begin position="530"/>
        <end position="541"/>
    </location>
</feature>
<comment type="similarity">
    <text evidence="1">Belongs to the peptidase S10 family.</text>
</comment>
<organism evidence="8 9">
    <name type="scientific">Neofusicoccum ribis</name>
    <dbReference type="NCBI Taxonomy" id="45134"/>
    <lineage>
        <taxon>Eukaryota</taxon>
        <taxon>Fungi</taxon>
        <taxon>Dikarya</taxon>
        <taxon>Ascomycota</taxon>
        <taxon>Pezizomycotina</taxon>
        <taxon>Dothideomycetes</taxon>
        <taxon>Dothideomycetes incertae sedis</taxon>
        <taxon>Botryosphaeriales</taxon>
        <taxon>Botryosphaeriaceae</taxon>
        <taxon>Neofusicoccum</taxon>
    </lineage>
</organism>
<comment type="caution">
    <text evidence="8">The sequence shown here is derived from an EMBL/GenBank/DDBJ whole genome shotgun (WGS) entry which is preliminary data.</text>
</comment>
<keyword evidence="9" id="KW-1185">Reference proteome</keyword>
<feature type="region of interest" description="Disordered" evidence="6">
    <location>
        <begin position="526"/>
        <end position="549"/>
    </location>
</feature>
<keyword evidence="3" id="KW-0645">Protease</keyword>
<dbReference type="Pfam" id="PF00450">
    <property type="entry name" value="Peptidase_S10"/>
    <property type="match status" value="2"/>
</dbReference>
<keyword evidence="2" id="KW-0121">Carboxypeptidase</keyword>
<name>A0ABR3SDG1_9PEZI</name>
<feature type="chain" id="PRO_5045320127" evidence="7">
    <location>
        <begin position="21"/>
        <end position="549"/>
    </location>
</feature>
<reference evidence="8 9" key="1">
    <citation type="submission" date="2024-02" db="EMBL/GenBank/DDBJ databases">
        <title>De novo assembly and annotation of 12 fungi associated with fruit tree decline syndrome in Ontario, Canada.</title>
        <authorList>
            <person name="Sulman M."/>
            <person name="Ellouze W."/>
            <person name="Ilyukhin E."/>
        </authorList>
    </citation>
    <scope>NUCLEOTIDE SEQUENCE [LARGE SCALE GENOMIC DNA]</scope>
    <source>
        <strain evidence="8 9">M1-105</strain>
    </source>
</reference>
<dbReference type="EMBL" id="JAJVDC020000221">
    <property type="protein sequence ID" value="KAL1617868.1"/>
    <property type="molecule type" value="Genomic_DNA"/>
</dbReference>
<evidence type="ECO:0000256" key="2">
    <source>
        <dbReference type="ARBA" id="ARBA00022645"/>
    </source>
</evidence>
<dbReference type="PANTHER" id="PTHR11802:SF131">
    <property type="entry name" value="CARBOXYPEPTIDASE"/>
    <property type="match status" value="1"/>
</dbReference>
<evidence type="ECO:0000256" key="3">
    <source>
        <dbReference type="ARBA" id="ARBA00022670"/>
    </source>
</evidence>
<dbReference type="Proteomes" id="UP001521116">
    <property type="component" value="Unassembled WGS sequence"/>
</dbReference>
<keyword evidence="7" id="KW-0732">Signal</keyword>
<evidence type="ECO:0000313" key="9">
    <source>
        <dbReference type="Proteomes" id="UP001521116"/>
    </source>
</evidence>
<protein>
    <submittedName>
        <fullName evidence="8">Uncharacterized protein</fullName>
    </submittedName>
</protein>
<evidence type="ECO:0000256" key="4">
    <source>
        <dbReference type="ARBA" id="ARBA00022801"/>
    </source>
</evidence>
<dbReference type="PRINTS" id="PR00724">
    <property type="entry name" value="CRBOXYPTASEC"/>
</dbReference>
<evidence type="ECO:0000256" key="6">
    <source>
        <dbReference type="SAM" id="MobiDB-lite"/>
    </source>
</evidence>
<keyword evidence="4" id="KW-0378">Hydrolase</keyword>
<dbReference type="Gene3D" id="3.40.50.1820">
    <property type="entry name" value="alpha/beta hydrolase"/>
    <property type="match status" value="1"/>
</dbReference>
<evidence type="ECO:0000256" key="1">
    <source>
        <dbReference type="ARBA" id="ARBA00009431"/>
    </source>
</evidence>
<evidence type="ECO:0000256" key="7">
    <source>
        <dbReference type="SAM" id="SignalP"/>
    </source>
</evidence>
<gene>
    <name evidence="8" type="ORF">SLS56_010790</name>
</gene>
<accession>A0ABR3SDG1</accession>
<dbReference type="PANTHER" id="PTHR11802">
    <property type="entry name" value="SERINE PROTEASE FAMILY S10 SERINE CARBOXYPEPTIDASE"/>
    <property type="match status" value="1"/>
</dbReference>
<dbReference type="InterPro" id="IPR001563">
    <property type="entry name" value="Peptidase_S10"/>
</dbReference>
<evidence type="ECO:0000256" key="5">
    <source>
        <dbReference type="ARBA" id="ARBA00023180"/>
    </source>
</evidence>
<sequence length="549" mass="61300">MKALTILNFLLVLSCIPAAARVVRPRQAPVAAQNVTTITSPSGVTIRYKEPGKEGICETTPGVNSYSGYIDVAPDVHVFFYFFESKRDPANDPVSYDFQKKVTLWLNGGPGSDSLIGLFEEIGPCEVVENMTTVLRDYAWSEISNLLFLSQPVGTGFSYSEEEVGYLDPTYLIVDDTGGTDEKEGRWAVIDPTKEDNSPLAAMTAWELVQGFYSALPQLNSEIESTDFHLWAESFGGHWGPAFFTYFHDQNEMIDQNTTTGRKLNMKSLGIVNGIVDEPTQTEYLLRFTHENTYGVKLINDTIYDHGDWALRRPGGCQEKLDYCAYLDRESLTRRRYRDGEDVPPDFWRAYLNTAPIQNALGVDLNYTSSNLIYNAFSLSGDFAAPYLPDLEKLLEWDVQVSLVYGDADYICNWLGGEALSLAANWTGADEFSTAGYTNLMVDGQAYGETRQYGKLSFTRVWDAGHEVPCKSLMHILHRSTSIQKAVRLTYHLRTVFQPAAAFQIFNRTSYGFDIATGEIPVSPNSTYATNGTEKTTHTTTLPPLPSQT</sequence>